<dbReference type="OrthoDB" id="15293at2"/>
<evidence type="ECO:0000256" key="2">
    <source>
        <dbReference type="ARBA" id="ARBA00022714"/>
    </source>
</evidence>
<organism evidence="10 11">
    <name type="scientific">Acidaminobacter hydrogenoformans DSM 2784</name>
    <dbReference type="NCBI Taxonomy" id="1120920"/>
    <lineage>
        <taxon>Bacteria</taxon>
        <taxon>Bacillati</taxon>
        <taxon>Bacillota</taxon>
        <taxon>Clostridia</taxon>
        <taxon>Peptostreptococcales</taxon>
        <taxon>Acidaminobacteraceae</taxon>
        <taxon>Acidaminobacter</taxon>
    </lineage>
</organism>
<evidence type="ECO:0000313" key="10">
    <source>
        <dbReference type="EMBL" id="SCZ79019.1"/>
    </source>
</evidence>
<evidence type="ECO:0000256" key="1">
    <source>
        <dbReference type="ARBA" id="ARBA00022448"/>
    </source>
</evidence>
<evidence type="ECO:0000256" key="3">
    <source>
        <dbReference type="ARBA" id="ARBA00022723"/>
    </source>
</evidence>
<dbReference type="AlphaFoldDB" id="A0A1G5S0B0"/>
<dbReference type="PANTHER" id="PTHR37424">
    <property type="entry name" value="BACTERIOFERRITIN-ASSOCIATED FERREDOXIN"/>
    <property type="match status" value="1"/>
</dbReference>
<evidence type="ECO:0000313" key="11">
    <source>
        <dbReference type="Proteomes" id="UP000199208"/>
    </source>
</evidence>
<sequence>MASKGIICTTNNVEYLAFRKAQIGGARTLEELKAVTGACGECEGCKENVDYIMTMLCGCKTVTFQDVLTAISNGAETADQVSEITGAGTDCGKCKALVANVIELGR</sequence>
<proteinExistence type="inferred from homology"/>
<dbReference type="PANTHER" id="PTHR37424:SF1">
    <property type="entry name" value="BACTERIOFERRITIN-ASSOCIATED FERREDOXIN"/>
    <property type="match status" value="1"/>
</dbReference>
<dbReference type="Pfam" id="PF04324">
    <property type="entry name" value="Fer2_BFD"/>
    <property type="match status" value="1"/>
</dbReference>
<dbReference type="GO" id="GO:0046872">
    <property type="term" value="F:metal ion binding"/>
    <property type="evidence" value="ECO:0007669"/>
    <property type="project" value="UniProtKB-KW"/>
</dbReference>
<dbReference type="InterPro" id="IPR007419">
    <property type="entry name" value="BFD-like_2Fe2S-bd_dom"/>
</dbReference>
<dbReference type="STRING" id="1120920.SAMN03080599_01543"/>
<reference evidence="10 11" key="1">
    <citation type="submission" date="2016-10" db="EMBL/GenBank/DDBJ databases">
        <authorList>
            <person name="de Groot N.N."/>
        </authorList>
    </citation>
    <scope>NUCLEOTIDE SEQUENCE [LARGE SCALE GENOMIC DNA]</scope>
    <source>
        <strain evidence="10 11">DSM 2784</strain>
    </source>
</reference>
<dbReference type="EMBL" id="FMWL01000006">
    <property type="protein sequence ID" value="SCZ79019.1"/>
    <property type="molecule type" value="Genomic_DNA"/>
</dbReference>
<dbReference type="GO" id="GO:0051537">
    <property type="term" value="F:2 iron, 2 sulfur cluster binding"/>
    <property type="evidence" value="ECO:0007669"/>
    <property type="project" value="UniProtKB-KW"/>
</dbReference>
<comment type="similarity">
    <text evidence="8">Belongs to the Bfd family.</text>
</comment>
<keyword evidence="4" id="KW-0249">Electron transport</keyword>
<evidence type="ECO:0000256" key="4">
    <source>
        <dbReference type="ARBA" id="ARBA00022982"/>
    </source>
</evidence>
<keyword evidence="2" id="KW-0001">2Fe-2S</keyword>
<keyword evidence="3" id="KW-0479">Metal-binding</keyword>
<protein>
    <recommendedName>
        <fullName evidence="7">Bacterioferritin-associated ferredoxin</fullName>
    </recommendedName>
</protein>
<evidence type="ECO:0000256" key="7">
    <source>
        <dbReference type="ARBA" id="ARBA00039386"/>
    </source>
</evidence>
<name>A0A1G5S0B0_9FIRM</name>
<dbReference type="InterPro" id="IPR052371">
    <property type="entry name" value="BFD-associated_ferredoxin"/>
</dbReference>
<dbReference type="InterPro" id="IPR041854">
    <property type="entry name" value="BFD-like_2Fe2S-bd_dom_sf"/>
</dbReference>
<dbReference type="Proteomes" id="UP000199208">
    <property type="component" value="Unassembled WGS sequence"/>
</dbReference>
<keyword evidence="5" id="KW-0408">Iron</keyword>
<keyword evidence="1" id="KW-0813">Transport</keyword>
<evidence type="ECO:0000256" key="5">
    <source>
        <dbReference type="ARBA" id="ARBA00023004"/>
    </source>
</evidence>
<gene>
    <name evidence="10" type="ORF">SAMN03080599_01543</name>
</gene>
<accession>A0A1G5S0B0</accession>
<keyword evidence="6" id="KW-0411">Iron-sulfur</keyword>
<evidence type="ECO:0000256" key="8">
    <source>
        <dbReference type="ARBA" id="ARBA00046332"/>
    </source>
</evidence>
<evidence type="ECO:0000256" key="6">
    <source>
        <dbReference type="ARBA" id="ARBA00023014"/>
    </source>
</evidence>
<dbReference type="Gene3D" id="1.10.10.1100">
    <property type="entry name" value="BFD-like [2Fe-2S]-binding domain"/>
    <property type="match status" value="2"/>
</dbReference>
<feature type="domain" description="BFD-like [2Fe-2S]-binding" evidence="9">
    <location>
        <begin position="56"/>
        <end position="103"/>
    </location>
</feature>
<keyword evidence="11" id="KW-1185">Reference proteome</keyword>
<evidence type="ECO:0000259" key="9">
    <source>
        <dbReference type="Pfam" id="PF04324"/>
    </source>
</evidence>
<dbReference type="RefSeq" id="WP_092590320.1">
    <property type="nucleotide sequence ID" value="NZ_FMWL01000006.1"/>
</dbReference>